<dbReference type="SUPFAM" id="SSF51735">
    <property type="entry name" value="NAD(P)-binding Rossmann-fold domains"/>
    <property type="match status" value="1"/>
</dbReference>
<dbReference type="PANTHER" id="PTHR48079">
    <property type="entry name" value="PROTEIN YEEZ"/>
    <property type="match status" value="1"/>
</dbReference>
<dbReference type="InterPro" id="IPR001509">
    <property type="entry name" value="Epimerase_deHydtase"/>
</dbReference>
<sequence length="341" mass="37347">MVKVFVTGVTGYIGGDAFYALNKAHPEWEFSALVRNAEKGKQVTDVYPKARTVVGDLDSYDLLVKEAAATDIIVHTADSSDHEGASKAFAEGLAKHTKKKPGYWLHCGGTGILTYFDSSAGKFGDPSDKEFNDWNGVDELTNLPHEAFHRNVDEIVLGCGKEHPDNVKVALVCPPTIYGKGRGPSHTRSRQAYELVKATLRLKSGPILGEGKARWNNVHVYDLSNAFLLLAEAAVAGKNDKGMWGGDVYYLCENGEHVWGELSKLVAKTAADLGFIPEAKTEKMDEAKAKDVAGFESLSWGYNSRGKAERLNKILGWVPKEHSIEEEIPIIVKSENEALKK</sequence>
<protein>
    <recommendedName>
        <fullName evidence="1">NAD-dependent epimerase/dehydratase domain-containing protein</fullName>
    </recommendedName>
</protein>
<accession>A0ABR3PBY6</accession>
<evidence type="ECO:0000313" key="2">
    <source>
        <dbReference type="EMBL" id="KAL1303673.1"/>
    </source>
</evidence>
<evidence type="ECO:0000313" key="3">
    <source>
        <dbReference type="Proteomes" id="UP001562354"/>
    </source>
</evidence>
<keyword evidence="3" id="KW-1185">Reference proteome</keyword>
<feature type="domain" description="NAD-dependent epimerase/dehydratase" evidence="1">
    <location>
        <begin position="4"/>
        <end position="239"/>
    </location>
</feature>
<dbReference type="EMBL" id="JBFMKM010000010">
    <property type="protein sequence ID" value="KAL1303673.1"/>
    <property type="molecule type" value="Genomic_DNA"/>
</dbReference>
<dbReference type="InterPro" id="IPR036291">
    <property type="entry name" value="NAD(P)-bd_dom_sf"/>
</dbReference>
<gene>
    <name evidence="2" type="ORF">AAFC00_007027</name>
</gene>
<dbReference type="GeneID" id="95980726"/>
<dbReference type="PANTHER" id="PTHR48079:SF6">
    <property type="entry name" value="NAD(P)-BINDING DOMAIN-CONTAINING PROTEIN-RELATED"/>
    <property type="match status" value="1"/>
</dbReference>
<evidence type="ECO:0000259" key="1">
    <source>
        <dbReference type="Pfam" id="PF01370"/>
    </source>
</evidence>
<name>A0ABR3PBY6_9PEZI</name>
<reference evidence="2 3" key="1">
    <citation type="submission" date="2024-07" db="EMBL/GenBank/DDBJ databases">
        <title>Draft sequence of the Neodothiora populina.</title>
        <authorList>
            <person name="Drown D.D."/>
            <person name="Schuette U.S."/>
            <person name="Buechlein A.B."/>
            <person name="Rusch D.R."/>
            <person name="Winton L.W."/>
            <person name="Adams G.A."/>
        </authorList>
    </citation>
    <scope>NUCLEOTIDE SEQUENCE [LARGE SCALE GENOMIC DNA]</scope>
    <source>
        <strain evidence="2 3">CPC 39397</strain>
    </source>
</reference>
<proteinExistence type="predicted"/>
<organism evidence="2 3">
    <name type="scientific">Neodothiora populina</name>
    <dbReference type="NCBI Taxonomy" id="2781224"/>
    <lineage>
        <taxon>Eukaryota</taxon>
        <taxon>Fungi</taxon>
        <taxon>Dikarya</taxon>
        <taxon>Ascomycota</taxon>
        <taxon>Pezizomycotina</taxon>
        <taxon>Dothideomycetes</taxon>
        <taxon>Dothideomycetidae</taxon>
        <taxon>Dothideales</taxon>
        <taxon>Dothioraceae</taxon>
        <taxon>Neodothiora</taxon>
    </lineage>
</organism>
<dbReference type="Gene3D" id="3.40.50.720">
    <property type="entry name" value="NAD(P)-binding Rossmann-like Domain"/>
    <property type="match status" value="1"/>
</dbReference>
<dbReference type="Proteomes" id="UP001562354">
    <property type="component" value="Unassembled WGS sequence"/>
</dbReference>
<dbReference type="RefSeq" id="XP_069199948.1">
    <property type="nucleotide sequence ID" value="XM_069347076.1"/>
</dbReference>
<comment type="caution">
    <text evidence="2">The sequence shown here is derived from an EMBL/GenBank/DDBJ whole genome shotgun (WGS) entry which is preliminary data.</text>
</comment>
<dbReference type="Pfam" id="PF01370">
    <property type="entry name" value="Epimerase"/>
    <property type="match status" value="1"/>
</dbReference>
<dbReference type="InterPro" id="IPR051783">
    <property type="entry name" value="NAD(P)-dependent_oxidoreduct"/>
</dbReference>